<dbReference type="SUPFAM" id="SSF51197">
    <property type="entry name" value="Clavaminate synthase-like"/>
    <property type="match status" value="1"/>
</dbReference>
<dbReference type="Gene3D" id="2.60.120.330">
    <property type="entry name" value="B-lactam Antibiotic, Isopenicillin N Synthase, Chain"/>
    <property type="match status" value="1"/>
</dbReference>
<proteinExistence type="inferred from homology"/>
<dbReference type="GO" id="GO:0044283">
    <property type="term" value="P:small molecule biosynthetic process"/>
    <property type="evidence" value="ECO:0007669"/>
    <property type="project" value="UniProtKB-ARBA"/>
</dbReference>
<keyword evidence="8" id="KW-1185">Reference proteome</keyword>
<sequence>MLTNSSQDESKYVYFHSGTEATYRKVADNPSSFTSIPVIDLADLDNPSLEARKRIAKNIYDACSQCEFFYIENHGVSQDVISDTMDLLKRFFALDLDAKMDAHVQKNPAIRDMKEAFTMGDCVIEPEQDYVGKTGHAPPSHITKPQNIWPSSAPWWREGLYRYYHNMLPLAMKLVRVFALAFDLDETAFDKDFKFPITGMRALYYPPTPANDEEPIIGLGAHADFSWLTLVLQDSVPALEVLNQDGIWVDAPPKPGTFVCNVGQYLERQSNGKFQATVHRVRNRTGRERYSLPFFLTPDPDADIEALPCCVDEGGSPKYERINVGDLYIRKVLPARDKHPTSIKYKGVPEEEWTDDLLLN</sequence>
<dbReference type="EMBL" id="MAVT02001872">
    <property type="protein sequence ID" value="POS69987.1"/>
    <property type="molecule type" value="Genomic_DNA"/>
</dbReference>
<reference evidence="7" key="1">
    <citation type="submission" date="2017-09" db="EMBL/GenBank/DDBJ databases">
        <title>Polyketide synthases of a Diaporthe helianthi virulent isolate.</title>
        <authorList>
            <person name="Baroncelli R."/>
        </authorList>
    </citation>
    <scope>NUCLEOTIDE SEQUENCE [LARGE SCALE GENOMIC DNA]</scope>
    <source>
        <strain evidence="7">7/96</strain>
    </source>
</reference>
<dbReference type="AlphaFoldDB" id="A0A2P5HIA9"/>
<dbReference type="PANTHER" id="PTHR10209:SF804">
    <property type="entry name" value="FE2OG DIOXYGENASE DOMAIN-CONTAINING PROTEIN"/>
    <property type="match status" value="1"/>
</dbReference>
<evidence type="ECO:0000259" key="6">
    <source>
        <dbReference type="PROSITE" id="PS51471"/>
    </source>
</evidence>
<name>A0A2P5HIA9_DIAHE</name>
<organism evidence="7 8">
    <name type="scientific">Diaporthe helianthi</name>
    <dbReference type="NCBI Taxonomy" id="158607"/>
    <lineage>
        <taxon>Eukaryota</taxon>
        <taxon>Fungi</taxon>
        <taxon>Dikarya</taxon>
        <taxon>Ascomycota</taxon>
        <taxon>Pezizomycotina</taxon>
        <taxon>Sordariomycetes</taxon>
        <taxon>Sordariomycetidae</taxon>
        <taxon>Diaporthales</taxon>
        <taxon>Diaporthaceae</taxon>
        <taxon>Diaporthe</taxon>
    </lineage>
</organism>
<dbReference type="GO" id="GO:0046872">
    <property type="term" value="F:metal ion binding"/>
    <property type="evidence" value="ECO:0007669"/>
    <property type="project" value="UniProtKB-KW"/>
</dbReference>
<dbReference type="PROSITE" id="PS51471">
    <property type="entry name" value="FE2OG_OXY"/>
    <property type="match status" value="1"/>
</dbReference>
<comment type="similarity">
    <text evidence="1 5">Belongs to the iron/ascorbate-dependent oxidoreductase family.</text>
</comment>
<evidence type="ECO:0000256" key="2">
    <source>
        <dbReference type="ARBA" id="ARBA00022723"/>
    </source>
</evidence>
<dbReference type="Pfam" id="PF03171">
    <property type="entry name" value="2OG-FeII_Oxy"/>
    <property type="match status" value="1"/>
</dbReference>
<evidence type="ECO:0000313" key="8">
    <source>
        <dbReference type="Proteomes" id="UP000094444"/>
    </source>
</evidence>
<protein>
    <recommendedName>
        <fullName evidence="6">Fe2OG dioxygenase domain-containing protein</fullName>
    </recommendedName>
</protein>
<evidence type="ECO:0000256" key="4">
    <source>
        <dbReference type="ARBA" id="ARBA00023004"/>
    </source>
</evidence>
<dbReference type="OrthoDB" id="288590at2759"/>
<keyword evidence="2 5" id="KW-0479">Metal-binding</keyword>
<evidence type="ECO:0000256" key="1">
    <source>
        <dbReference type="ARBA" id="ARBA00008056"/>
    </source>
</evidence>
<comment type="caution">
    <text evidence="7">The sequence shown here is derived from an EMBL/GenBank/DDBJ whole genome shotgun (WGS) entry which is preliminary data.</text>
</comment>
<dbReference type="InterPro" id="IPR005123">
    <property type="entry name" value="Oxoglu/Fe-dep_dioxygenase_dom"/>
</dbReference>
<evidence type="ECO:0000313" key="7">
    <source>
        <dbReference type="EMBL" id="POS69987.1"/>
    </source>
</evidence>
<dbReference type="GO" id="GO:0016491">
    <property type="term" value="F:oxidoreductase activity"/>
    <property type="evidence" value="ECO:0007669"/>
    <property type="project" value="UniProtKB-KW"/>
</dbReference>
<dbReference type="PANTHER" id="PTHR10209">
    <property type="entry name" value="OXIDOREDUCTASE, 2OG-FE II OXYGENASE FAMILY PROTEIN"/>
    <property type="match status" value="1"/>
</dbReference>
<keyword evidence="4 5" id="KW-0408">Iron</keyword>
<feature type="domain" description="Fe2OG dioxygenase" evidence="6">
    <location>
        <begin position="196"/>
        <end position="298"/>
    </location>
</feature>
<keyword evidence="3 5" id="KW-0560">Oxidoreductase</keyword>
<dbReference type="InterPro" id="IPR026992">
    <property type="entry name" value="DIOX_N"/>
</dbReference>
<dbReference type="Proteomes" id="UP000094444">
    <property type="component" value="Unassembled WGS sequence"/>
</dbReference>
<accession>A0A2P5HIA9</accession>
<dbReference type="STRING" id="158607.A0A2P5HIA9"/>
<evidence type="ECO:0000256" key="5">
    <source>
        <dbReference type="RuleBase" id="RU003682"/>
    </source>
</evidence>
<dbReference type="Pfam" id="PF14226">
    <property type="entry name" value="DIOX_N"/>
    <property type="match status" value="1"/>
</dbReference>
<dbReference type="InterPro" id="IPR027443">
    <property type="entry name" value="IPNS-like_sf"/>
</dbReference>
<dbReference type="PRINTS" id="PR00682">
    <property type="entry name" value="IPNSYNTHASE"/>
</dbReference>
<gene>
    <name evidence="7" type="ORF">DHEL01_v211620</name>
</gene>
<dbReference type="InterPro" id="IPR044861">
    <property type="entry name" value="IPNS-like_FE2OG_OXY"/>
</dbReference>
<evidence type="ECO:0000256" key="3">
    <source>
        <dbReference type="ARBA" id="ARBA00023002"/>
    </source>
</evidence>
<dbReference type="InParanoid" id="A0A2P5HIA9"/>